<feature type="region of interest" description="Disordered" evidence="1">
    <location>
        <begin position="1"/>
        <end position="21"/>
    </location>
</feature>
<reference evidence="2" key="1">
    <citation type="submission" date="2018-10" db="EMBL/GenBank/DDBJ databases">
        <title>Effector identification in a new, highly contiguous assembly of the strawberry crown rot pathogen Phytophthora cactorum.</title>
        <authorList>
            <person name="Armitage A.D."/>
            <person name="Nellist C.F."/>
            <person name="Bates H."/>
            <person name="Vickerstaff R.J."/>
            <person name="Harrison R.J."/>
        </authorList>
    </citation>
    <scope>NUCLEOTIDE SEQUENCE</scope>
    <source>
        <strain evidence="2">4032</strain>
    </source>
</reference>
<feature type="non-terminal residue" evidence="2">
    <location>
        <position position="1"/>
    </location>
</feature>
<name>A0A8T1AAE6_9STRA</name>
<accession>A0A8T1AAE6</accession>
<gene>
    <name evidence="2" type="ORF">PC115_g24075</name>
</gene>
<dbReference type="EMBL" id="RCMI01002796">
    <property type="protein sequence ID" value="KAG2874762.1"/>
    <property type="molecule type" value="Genomic_DNA"/>
</dbReference>
<protein>
    <submittedName>
        <fullName evidence="2">Uncharacterized protein</fullName>
    </submittedName>
</protein>
<evidence type="ECO:0000313" key="2">
    <source>
        <dbReference type="EMBL" id="KAG2874762.1"/>
    </source>
</evidence>
<feature type="compositionally biased region" description="Basic and acidic residues" evidence="1">
    <location>
        <begin position="11"/>
        <end position="21"/>
    </location>
</feature>
<organism evidence="2 3">
    <name type="scientific">Phytophthora cactorum</name>
    <dbReference type="NCBI Taxonomy" id="29920"/>
    <lineage>
        <taxon>Eukaryota</taxon>
        <taxon>Sar</taxon>
        <taxon>Stramenopiles</taxon>
        <taxon>Oomycota</taxon>
        <taxon>Peronosporomycetes</taxon>
        <taxon>Peronosporales</taxon>
        <taxon>Peronosporaceae</taxon>
        <taxon>Phytophthora</taxon>
    </lineage>
</organism>
<evidence type="ECO:0000256" key="1">
    <source>
        <dbReference type="SAM" id="MobiDB-lite"/>
    </source>
</evidence>
<sequence length="21" mass="2426">MTSWLPLSSADRNHVEKQTPK</sequence>
<evidence type="ECO:0000313" key="3">
    <source>
        <dbReference type="Proteomes" id="UP000774804"/>
    </source>
</evidence>
<comment type="caution">
    <text evidence="2">The sequence shown here is derived from an EMBL/GenBank/DDBJ whole genome shotgun (WGS) entry which is preliminary data.</text>
</comment>
<dbReference type="AlphaFoldDB" id="A0A8T1AAE6"/>
<proteinExistence type="predicted"/>
<dbReference type="Proteomes" id="UP000774804">
    <property type="component" value="Unassembled WGS sequence"/>
</dbReference>